<organism evidence="2 3">
    <name type="scientific">Persicobacter psychrovividus</name>
    <dbReference type="NCBI Taxonomy" id="387638"/>
    <lineage>
        <taxon>Bacteria</taxon>
        <taxon>Pseudomonadati</taxon>
        <taxon>Bacteroidota</taxon>
        <taxon>Cytophagia</taxon>
        <taxon>Cytophagales</taxon>
        <taxon>Persicobacteraceae</taxon>
        <taxon>Persicobacter</taxon>
    </lineage>
</organism>
<name>A0ABM7VM77_9BACT</name>
<keyword evidence="2" id="KW-0614">Plasmid</keyword>
<dbReference type="Proteomes" id="UP001354989">
    <property type="component" value="Plasmid pPP5"/>
</dbReference>
<sequence>MRNLVIFLLAALVLSSCIKEDNFPQPNATFYGKIIDVDTGEPIITSRQGAGVVRLIEISEKYPDNTSPQDLNIGGVGSGAFRNSMIFNGTYKATLHNGPFKYLGDTIEVTLNGDTEHNFEVLPNMRISVELDGATGIKYVVNRPEGIDGDLQSIAVLFNTWETVDLGTSNQVLGNAEFINAHSGMLDREFSYDFGNKFEDGKDYYIRVAASMYGQWNYSQIFHIAR</sequence>
<keyword evidence="3" id="KW-1185">Reference proteome</keyword>
<accession>A0ABM7VM77</accession>
<dbReference type="RefSeq" id="WP_338399200.1">
    <property type="nucleotide sequence ID" value="NZ_AP025297.1"/>
</dbReference>
<evidence type="ECO:0000259" key="1">
    <source>
        <dbReference type="Pfam" id="PF12866"/>
    </source>
</evidence>
<geneLocation type="plasmid" evidence="2 3">
    <name>pPP5</name>
</geneLocation>
<evidence type="ECO:0000313" key="2">
    <source>
        <dbReference type="EMBL" id="BDD02018.1"/>
    </source>
</evidence>
<protein>
    <recommendedName>
        <fullName evidence="1">DUF3823 domain-containing protein</fullName>
    </recommendedName>
</protein>
<feature type="domain" description="DUF3823" evidence="1">
    <location>
        <begin position="29"/>
        <end position="121"/>
    </location>
</feature>
<reference evidence="2 3" key="1">
    <citation type="submission" date="2021-12" db="EMBL/GenBank/DDBJ databases">
        <title>Genome sequencing of bacteria with rrn-lacking chromosome and rrn-plasmid.</title>
        <authorList>
            <person name="Anda M."/>
            <person name="Iwasaki W."/>
        </authorList>
    </citation>
    <scope>NUCLEOTIDE SEQUENCE [LARGE SCALE GENOMIC DNA]</scope>
    <source>
        <strain evidence="2 3">NBRC 101262</strain>
        <plasmid evidence="2 3">pPP5</plasmid>
    </source>
</reference>
<dbReference type="EMBL" id="AP025297">
    <property type="protein sequence ID" value="BDD02018.1"/>
    <property type="molecule type" value="Genomic_DNA"/>
</dbReference>
<gene>
    <name evidence="2" type="ORF">PEPS_42980</name>
</gene>
<proteinExistence type="predicted"/>
<dbReference type="PROSITE" id="PS51257">
    <property type="entry name" value="PROKAR_LIPOPROTEIN"/>
    <property type="match status" value="1"/>
</dbReference>
<evidence type="ECO:0000313" key="3">
    <source>
        <dbReference type="Proteomes" id="UP001354989"/>
    </source>
</evidence>
<dbReference type="Pfam" id="PF12866">
    <property type="entry name" value="DUF3823"/>
    <property type="match status" value="1"/>
</dbReference>
<dbReference type="InterPro" id="IPR024278">
    <property type="entry name" value="DUF3823_N"/>
</dbReference>
<dbReference type="Gene3D" id="2.60.40.1120">
    <property type="entry name" value="Carboxypeptidase-like, regulatory domain"/>
    <property type="match status" value="1"/>
</dbReference>